<accession>A0A9N9SRL7</accession>
<feature type="region of interest" description="Disordered" evidence="11">
    <location>
        <begin position="1"/>
        <end position="28"/>
    </location>
</feature>
<dbReference type="InterPro" id="IPR050752">
    <property type="entry name" value="C2H2-ZF_domain"/>
</dbReference>
<organism evidence="13 14">
    <name type="scientific">Diabrotica balteata</name>
    <name type="common">Banded cucumber beetle</name>
    <dbReference type="NCBI Taxonomy" id="107213"/>
    <lineage>
        <taxon>Eukaryota</taxon>
        <taxon>Metazoa</taxon>
        <taxon>Ecdysozoa</taxon>
        <taxon>Arthropoda</taxon>
        <taxon>Hexapoda</taxon>
        <taxon>Insecta</taxon>
        <taxon>Pterygota</taxon>
        <taxon>Neoptera</taxon>
        <taxon>Endopterygota</taxon>
        <taxon>Coleoptera</taxon>
        <taxon>Polyphaga</taxon>
        <taxon>Cucujiformia</taxon>
        <taxon>Chrysomeloidea</taxon>
        <taxon>Chrysomelidae</taxon>
        <taxon>Galerucinae</taxon>
        <taxon>Diabroticina</taxon>
        <taxon>Diabroticites</taxon>
        <taxon>Diabrotica</taxon>
    </lineage>
</organism>
<dbReference type="FunFam" id="3.30.160.60:FF:000110">
    <property type="entry name" value="Zinc finger protein-like"/>
    <property type="match status" value="1"/>
</dbReference>
<dbReference type="FunFam" id="3.30.160.60:FF:000446">
    <property type="entry name" value="Zinc finger protein"/>
    <property type="match status" value="1"/>
</dbReference>
<gene>
    <name evidence="13" type="ORF">DIABBA_LOCUS1857</name>
</gene>
<evidence type="ECO:0000256" key="8">
    <source>
        <dbReference type="ARBA" id="ARBA00023163"/>
    </source>
</evidence>
<dbReference type="InterPro" id="IPR036236">
    <property type="entry name" value="Znf_C2H2_sf"/>
</dbReference>
<evidence type="ECO:0000256" key="4">
    <source>
        <dbReference type="ARBA" id="ARBA00022771"/>
    </source>
</evidence>
<evidence type="ECO:0000256" key="10">
    <source>
        <dbReference type="PROSITE-ProRule" id="PRU00042"/>
    </source>
</evidence>
<dbReference type="PANTHER" id="PTHR24384">
    <property type="entry name" value="FINGER PUTATIVE TRANSCRIPTION FACTOR FAMILY-RELATED"/>
    <property type="match status" value="1"/>
</dbReference>
<dbReference type="PROSITE" id="PS00028">
    <property type="entry name" value="ZINC_FINGER_C2H2_1"/>
    <property type="match status" value="8"/>
</dbReference>
<keyword evidence="14" id="KW-1185">Reference proteome</keyword>
<evidence type="ECO:0000256" key="11">
    <source>
        <dbReference type="SAM" id="MobiDB-lite"/>
    </source>
</evidence>
<dbReference type="GO" id="GO:0005634">
    <property type="term" value="C:nucleus"/>
    <property type="evidence" value="ECO:0007669"/>
    <property type="project" value="UniProtKB-SubCell"/>
</dbReference>
<dbReference type="Proteomes" id="UP001153709">
    <property type="component" value="Chromosome 1"/>
</dbReference>
<evidence type="ECO:0000256" key="7">
    <source>
        <dbReference type="ARBA" id="ARBA00023125"/>
    </source>
</evidence>
<evidence type="ECO:0000256" key="5">
    <source>
        <dbReference type="ARBA" id="ARBA00022833"/>
    </source>
</evidence>
<dbReference type="AlphaFoldDB" id="A0A9N9SRL7"/>
<evidence type="ECO:0000256" key="2">
    <source>
        <dbReference type="ARBA" id="ARBA00022723"/>
    </source>
</evidence>
<feature type="domain" description="C2H2-type" evidence="12">
    <location>
        <begin position="342"/>
        <end position="369"/>
    </location>
</feature>
<feature type="domain" description="C2H2-type" evidence="12">
    <location>
        <begin position="281"/>
        <end position="308"/>
    </location>
</feature>
<protein>
    <recommendedName>
        <fullName evidence="12">C2H2-type domain-containing protein</fullName>
    </recommendedName>
</protein>
<comment type="subcellular location">
    <subcellularLocation>
        <location evidence="1">Nucleus</location>
    </subcellularLocation>
</comment>
<name>A0A9N9SRL7_DIABA</name>
<dbReference type="EMBL" id="OU898276">
    <property type="protein sequence ID" value="CAG9827899.1"/>
    <property type="molecule type" value="Genomic_DNA"/>
</dbReference>
<keyword evidence="6" id="KW-0805">Transcription regulation</keyword>
<keyword evidence="4 10" id="KW-0863">Zinc-finger</keyword>
<dbReference type="GO" id="GO:0008270">
    <property type="term" value="F:zinc ion binding"/>
    <property type="evidence" value="ECO:0007669"/>
    <property type="project" value="UniProtKB-KW"/>
</dbReference>
<keyword evidence="9" id="KW-0539">Nucleus</keyword>
<evidence type="ECO:0000256" key="3">
    <source>
        <dbReference type="ARBA" id="ARBA00022737"/>
    </source>
</evidence>
<keyword evidence="5" id="KW-0862">Zinc</keyword>
<proteinExistence type="predicted"/>
<dbReference type="PANTHER" id="PTHR24384:SF189">
    <property type="entry name" value="C2H2-TYPE DOMAIN-CONTAINING PROTEIN-RELATED"/>
    <property type="match status" value="1"/>
</dbReference>
<dbReference type="FunFam" id="3.30.160.60:FF:000325">
    <property type="entry name" value="ZFP90 zinc finger protein"/>
    <property type="match status" value="1"/>
</dbReference>
<feature type="domain" description="C2H2-type" evidence="12">
    <location>
        <begin position="187"/>
        <end position="214"/>
    </location>
</feature>
<dbReference type="Gene3D" id="3.30.160.60">
    <property type="entry name" value="Classic Zinc Finger"/>
    <property type="match status" value="8"/>
</dbReference>
<reference evidence="13" key="1">
    <citation type="submission" date="2022-01" db="EMBL/GenBank/DDBJ databases">
        <authorList>
            <person name="King R."/>
        </authorList>
    </citation>
    <scope>NUCLEOTIDE SEQUENCE</scope>
</reference>
<dbReference type="SMART" id="SM00355">
    <property type="entry name" value="ZnF_C2H2"/>
    <property type="match status" value="11"/>
</dbReference>
<dbReference type="PROSITE" id="PS50157">
    <property type="entry name" value="ZINC_FINGER_C2H2_2"/>
    <property type="match status" value="10"/>
</dbReference>
<feature type="domain" description="C2H2-type" evidence="12">
    <location>
        <begin position="370"/>
        <end position="397"/>
    </location>
</feature>
<evidence type="ECO:0000256" key="6">
    <source>
        <dbReference type="ARBA" id="ARBA00023015"/>
    </source>
</evidence>
<feature type="domain" description="C2H2-type" evidence="12">
    <location>
        <begin position="449"/>
        <end position="475"/>
    </location>
</feature>
<feature type="domain" description="C2H2-type" evidence="12">
    <location>
        <begin position="160"/>
        <end position="187"/>
    </location>
</feature>
<dbReference type="GO" id="GO:0000978">
    <property type="term" value="F:RNA polymerase II cis-regulatory region sequence-specific DNA binding"/>
    <property type="evidence" value="ECO:0007669"/>
    <property type="project" value="TreeGrafter"/>
</dbReference>
<keyword evidence="2" id="KW-0479">Metal-binding</keyword>
<evidence type="ECO:0000256" key="9">
    <source>
        <dbReference type="ARBA" id="ARBA00023242"/>
    </source>
</evidence>
<evidence type="ECO:0000259" key="12">
    <source>
        <dbReference type="PROSITE" id="PS50157"/>
    </source>
</evidence>
<evidence type="ECO:0000313" key="13">
    <source>
        <dbReference type="EMBL" id="CAG9827899.1"/>
    </source>
</evidence>
<keyword evidence="7" id="KW-0238">DNA-binding</keyword>
<dbReference type="SUPFAM" id="SSF57667">
    <property type="entry name" value="beta-beta-alpha zinc fingers"/>
    <property type="match status" value="6"/>
</dbReference>
<feature type="domain" description="C2H2-type" evidence="12">
    <location>
        <begin position="132"/>
        <end position="159"/>
    </location>
</feature>
<sequence length="475" mass="56857">MADLFKNEPENVAFQSTEEEQVKPKYHSNQIQTEQCNNDLKFESTENDFKYQILHTEDMEFKPNIIYDTPKDEEINEKGVHSLVVVKDSMVSDVSGDRREKPFQCTMCLRQFSQKQNLDRHFLTLHKGIKRFQCRICRKRFTAKASLTYHIRVHSGETPFNCKVCLRQFRNIHVLKTHMRLHTGENLKCQYCSKQSINNYALYRHLRTHKGALNDHFRTHSEETPFKYKICLQQFKGKPSLNTQMKLHTDENLKCEYCSKQFTEKNQFQRHLLTHKGKKPYQCDFCFRKFKVMSTLTIHLRTHIGDKPFECDICYEKFWENDQCLKHKRKHIKKLHTEEKILKCEKCFKECRSSLLLEKHLRSHSRNEPYMCNVCSIKFVCINDFKKHIDKHSEYKLFEYDECGNKLSDNNDNNRWVLLRSTHTEGSLEKVCMDPQKLNLQMKLHPNKFKCDICSQVFTENDQLMQHKCVYTKET</sequence>
<feature type="domain" description="C2H2-type" evidence="12">
    <location>
        <begin position="309"/>
        <end position="341"/>
    </location>
</feature>
<evidence type="ECO:0000256" key="1">
    <source>
        <dbReference type="ARBA" id="ARBA00004123"/>
    </source>
</evidence>
<keyword evidence="3" id="KW-0677">Repeat</keyword>
<dbReference type="Pfam" id="PF13894">
    <property type="entry name" value="zf-C2H2_4"/>
    <property type="match status" value="1"/>
</dbReference>
<dbReference type="InterPro" id="IPR013087">
    <property type="entry name" value="Znf_C2H2_type"/>
</dbReference>
<feature type="domain" description="C2H2-type" evidence="12">
    <location>
        <begin position="103"/>
        <end position="131"/>
    </location>
</feature>
<dbReference type="Pfam" id="PF00096">
    <property type="entry name" value="zf-C2H2"/>
    <property type="match status" value="4"/>
</dbReference>
<dbReference type="FunFam" id="3.30.160.60:FF:000064">
    <property type="entry name" value="Early growth response protein 3"/>
    <property type="match status" value="1"/>
</dbReference>
<dbReference type="GO" id="GO:0000981">
    <property type="term" value="F:DNA-binding transcription factor activity, RNA polymerase II-specific"/>
    <property type="evidence" value="ECO:0007669"/>
    <property type="project" value="TreeGrafter"/>
</dbReference>
<feature type="domain" description="C2H2-type" evidence="12">
    <location>
        <begin position="253"/>
        <end position="280"/>
    </location>
</feature>
<keyword evidence="8" id="KW-0804">Transcription</keyword>
<evidence type="ECO:0000313" key="14">
    <source>
        <dbReference type="Proteomes" id="UP001153709"/>
    </source>
</evidence>